<dbReference type="InterPro" id="IPR010980">
    <property type="entry name" value="Cyt_c/b562"/>
</dbReference>
<name>A0A831RJF5_9GAMM</name>
<protein>
    <recommendedName>
        <fullName evidence="3">Cytochrome C</fullName>
    </recommendedName>
</protein>
<dbReference type="GO" id="GO:0009055">
    <property type="term" value="F:electron transfer activity"/>
    <property type="evidence" value="ECO:0007669"/>
    <property type="project" value="InterPro"/>
</dbReference>
<dbReference type="Proteomes" id="UP000886251">
    <property type="component" value="Unassembled WGS sequence"/>
</dbReference>
<proteinExistence type="predicted"/>
<feature type="signal peptide" evidence="1">
    <location>
        <begin position="1"/>
        <end position="21"/>
    </location>
</feature>
<dbReference type="PROSITE" id="PS51009">
    <property type="entry name" value="CYTCII"/>
    <property type="match status" value="1"/>
</dbReference>
<organism evidence="2">
    <name type="scientific">Sedimenticola thiotaurini</name>
    <dbReference type="NCBI Taxonomy" id="1543721"/>
    <lineage>
        <taxon>Bacteria</taxon>
        <taxon>Pseudomonadati</taxon>
        <taxon>Pseudomonadota</taxon>
        <taxon>Gammaproteobacteria</taxon>
        <taxon>Chromatiales</taxon>
        <taxon>Sedimenticolaceae</taxon>
        <taxon>Sedimenticola</taxon>
    </lineage>
</organism>
<reference evidence="2" key="1">
    <citation type="journal article" date="2020" name="mSystems">
        <title>Genome- and Community-Level Interaction Insights into Carbon Utilization and Element Cycling Functions of Hydrothermarchaeota in Hydrothermal Sediment.</title>
        <authorList>
            <person name="Zhou Z."/>
            <person name="Liu Y."/>
            <person name="Xu W."/>
            <person name="Pan J."/>
            <person name="Luo Z.H."/>
            <person name="Li M."/>
        </authorList>
    </citation>
    <scope>NUCLEOTIDE SEQUENCE [LARGE SCALE GENOMIC DNA]</scope>
    <source>
        <strain evidence="2">HyVt-443</strain>
    </source>
</reference>
<comment type="caution">
    <text evidence="2">The sequence shown here is derived from an EMBL/GenBank/DDBJ whole genome shotgun (WGS) entry which is preliminary data.</text>
</comment>
<sequence length="175" mass="18896">MWFRTVVAVGAWALLATGAGAAGQAREGSMAGGHMQHMATMGSGKGPQTAAVTDTREPVRFPPRIRAHELWSMRDHLRTLQKIQQYLAEERFEEIAGIAEQRLGMSSFGLHGAHESAPYMPEGMRQAGGAMHRSASRLARLATDAAVTGETKPVLQAVADLTARCVACHDAYRLE</sequence>
<evidence type="ECO:0008006" key="3">
    <source>
        <dbReference type="Google" id="ProtNLM"/>
    </source>
</evidence>
<feature type="chain" id="PRO_5032293994" description="Cytochrome C" evidence="1">
    <location>
        <begin position="22"/>
        <end position="175"/>
    </location>
</feature>
<dbReference type="GO" id="GO:0022900">
    <property type="term" value="P:electron transport chain"/>
    <property type="evidence" value="ECO:0007669"/>
    <property type="project" value="InterPro"/>
</dbReference>
<dbReference type="AlphaFoldDB" id="A0A831RJF5"/>
<dbReference type="InterPro" id="IPR002321">
    <property type="entry name" value="Cyt_c_II"/>
</dbReference>
<evidence type="ECO:0000256" key="1">
    <source>
        <dbReference type="SAM" id="SignalP"/>
    </source>
</evidence>
<dbReference type="SUPFAM" id="SSF47175">
    <property type="entry name" value="Cytochromes"/>
    <property type="match status" value="1"/>
</dbReference>
<dbReference type="Gene3D" id="1.20.120.10">
    <property type="entry name" value="Cytochrome c/b562"/>
    <property type="match status" value="1"/>
</dbReference>
<accession>A0A831RJF5</accession>
<evidence type="ECO:0000313" key="2">
    <source>
        <dbReference type="EMBL" id="HEB94997.1"/>
    </source>
</evidence>
<dbReference type="GO" id="GO:0005506">
    <property type="term" value="F:iron ion binding"/>
    <property type="evidence" value="ECO:0007669"/>
    <property type="project" value="InterPro"/>
</dbReference>
<gene>
    <name evidence="2" type="ORF">ENI96_01035</name>
</gene>
<keyword evidence="1" id="KW-0732">Signal</keyword>
<dbReference type="EMBL" id="DRKP01000011">
    <property type="protein sequence ID" value="HEB94997.1"/>
    <property type="molecule type" value="Genomic_DNA"/>
</dbReference>
<dbReference type="GO" id="GO:0020037">
    <property type="term" value="F:heme binding"/>
    <property type="evidence" value="ECO:0007669"/>
    <property type="project" value="InterPro"/>
</dbReference>